<dbReference type="Pfam" id="PF07686">
    <property type="entry name" value="V-set"/>
    <property type="match status" value="1"/>
</dbReference>
<organism evidence="11 12">
    <name type="scientific">Aquarana catesbeiana</name>
    <name type="common">American bullfrog</name>
    <name type="synonym">Rana catesbeiana</name>
    <dbReference type="NCBI Taxonomy" id="8400"/>
    <lineage>
        <taxon>Eukaryota</taxon>
        <taxon>Metazoa</taxon>
        <taxon>Chordata</taxon>
        <taxon>Craniata</taxon>
        <taxon>Vertebrata</taxon>
        <taxon>Euteleostomi</taxon>
        <taxon>Amphibia</taxon>
        <taxon>Batrachia</taxon>
        <taxon>Anura</taxon>
        <taxon>Neobatrachia</taxon>
        <taxon>Ranoidea</taxon>
        <taxon>Ranidae</taxon>
        <taxon>Aquarana</taxon>
    </lineage>
</organism>
<evidence type="ECO:0000313" key="11">
    <source>
        <dbReference type="EMBL" id="PIO13900.1"/>
    </source>
</evidence>
<keyword evidence="6 9" id="KW-0472">Membrane</keyword>
<dbReference type="PANTHER" id="PTHR12207:SF22">
    <property type="entry name" value="IMMUNOGLOBULIN SUPERFAMILY MEMBER 8"/>
    <property type="match status" value="1"/>
</dbReference>
<keyword evidence="8" id="KW-0393">Immunoglobulin domain</keyword>
<evidence type="ECO:0000256" key="3">
    <source>
        <dbReference type="ARBA" id="ARBA00022729"/>
    </source>
</evidence>
<keyword evidence="4" id="KW-0677">Repeat</keyword>
<keyword evidence="7" id="KW-1015">Disulfide bond</keyword>
<keyword evidence="2 9" id="KW-0812">Transmembrane</keyword>
<evidence type="ECO:0000313" key="12">
    <source>
        <dbReference type="Proteomes" id="UP000228934"/>
    </source>
</evidence>
<gene>
    <name evidence="11" type="ORF">AB205_0129450</name>
</gene>
<dbReference type="InterPro" id="IPR013783">
    <property type="entry name" value="Ig-like_fold"/>
</dbReference>
<feature type="domain" description="Ig-like" evidence="10">
    <location>
        <begin position="317"/>
        <end position="444"/>
    </location>
</feature>
<dbReference type="EMBL" id="KZ021393">
    <property type="protein sequence ID" value="PIO13900.1"/>
    <property type="molecule type" value="Genomic_DNA"/>
</dbReference>
<dbReference type="Proteomes" id="UP000228934">
    <property type="component" value="Unassembled WGS sequence"/>
</dbReference>
<evidence type="ECO:0000256" key="4">
    <source>
        <dbReference type="ARBA" id="ARBA00022737"/>
    </source>
</evidence>
<protein>
    <recommendedName>
        <fullName evidence="10">Ig-like domain-containing protein</fullName>
    </recommendedName>
</protein>
<evidence type="ECO:0000256" key="9">
    <source>
        <dbReference type="SAM" id="Phobius"/>
    </source>
</evidence>
<dbReference type="InterPro" id="IPR007110">
    <property type="entry name" value="Ig-like_dom"/>
</dbReference>
<sequence>CLFSSLSGLGGAREVQIQEGPLYRVIDTPISILCNVSGYEGPPTQNFEWFMYRPGTPDIPISIASTKDPDFSYAVFSSRVRQGDIFIRRLGGDSSALHIQRLRPEDEGVYECYTPTTDSRYLGSYSAKVALKGKSGPLGGGGPQLPLTTHPLSSLSTVIPDTLHVSPKMAAKGRVSASSTLQLNLVEGRELHLPCSASSYSTQHTHLSVTFGVSEPGAPVGGGTVRNIISVARDFTVELSNEHAAYGERFLRGEIRLEKTENATYRMVLTRARPRDTGTYHCTAAQWIQDPDESWQKITEKRSVLAQLTVQSIDSQLKVSVTQNEVHVQSGDLVELFCNVSMAVAPPPDMALSVEWWVTSSQESPGQLVASMSPEGEVSLGERYTGGEVGTRHISLEKLSPAPGSFRLRIYSTQPGDVGAYRCRVKAFVSYPGPRLEEVSSKVSPTTNVLMTTQDISLSVHTYLSSISLYRGDTAALICNVTVETPQTVHMAVSWWVELAGEKPNERTGKMLASVDREGVSKAGRRYSGHDLSTDKVEAQCYRLQLYNIQAEDEGVYHCAVTAWVQYPDRTWYNAASTKSNLIKLYPYAQAKDLLLIPVIGGVASALFVGITILSTVTCCYIRQLRVRKR</sequence>
<dbReference type="GO" id="GO:0016020">
    <property type="term" value="C:membrane"/>
    <property type="evidence" value="ECO:0007669"/>
    <property type="project" value="UniProtKB-SubCell"/>
</dbReference>
<dbReference type="SMART" id="SM00406">
    <property type="entry name" value="IGv"/>
    <property type="match status" value="4"/>
</dbReference>
<dbReference type="AlphaFoldDB" id="A0A2G9QE73"/>
<dbReference type="SUPFAM" id="SSF48726">
    <property type="entry name" value="Immunoglobulin"/>
    <property type="match status" value="4"/>
</dbReference>
<evidence type="ECO:0000256" key="5">
    <source>
        <dbReference type="ARBA" id="ARBA00022989"/>
    </source>
</evidence>
<dbReference type="SMART" id="SM00409">
    <property type="entry name" value="IG"/>
    <property type="match status" value="4"/>
</dbReference>
<dbReference type="PANTHER" id="PTHR12207">
    <property type="entry name" value="V-SET AND TRANSMEMBRANE DOMAIN-CONTAINING PROTEIN"/>
    <property type="match status" value="1"/>
</dbReference>
<evidence type="ECO:0000256" key="6">
    <source>
        <dbReference type="ARBA" id="ARBA00023136"/>
    </source>
</evidence>
<comment type="subcellular location">
    <subcellularLocation>
        <location evidence="1">Membrane</location>
        <topology evidence="1">Single-pass membrane protein</topology>
    </subcellularLocation>
</comment>
<keyword evidence="5 9" id="KW-1133">Transmembrane helix</keyword>
<evidence type="ECO:0000256" key="8">
    <source>
        <dbReference type="ARBA" id="ARBA00023319"/>
    </source>
</evidence>
<dbReference type="InterPro" id="IPR036179">
    <property type="entry name" value="Ig-like_dom_sf"/>
</dbReference>
<feature type="domain" description="Ig-like" evidence="10">
    <location>
        <begin position="445"/>
        <end position="562"/>
    </location>
</feature>
<dbReference type="PROSITE" id="PS50835">
    <property type="entry name" value="IG_LIKE"/>
    <property type="match status" value="4"/>
</dbReference>
<feature type="domain" description="Ig-like" evidence="10">
    <location>
        <begin position="4"/>
        <end position="130"/>
    </location>
</feature>
<proteinExistence type="predicted"/>
<dbReference type="FunFam" id="2.60.40.10:FF:000191">
    <property type="entry name" value="Immunoglobulin superfamily member 3"/>
    <property type="match status" value="1"/>
</dbReference>
<evidence type="ECO:0000256" key="2">
    <source>
        <dbReference type="ARBA" id="ARBA00022692"/>
    </source>
</evidence>
<keyword evidence="3" id="KW-0732">Signal</keyword>
<keyword evidence="12" id="KW-1185">Reference proteome</keyword>
<feature type="domain" description="Ig-like" evidence="10">
    <location>
        <begin position="167"/>
        <end position="299"/>
    </location>
</feature>
<evidence type="ECO:0000256" key="7">
    <source>
        <dbReference type="ARBA" id="ARBA00023157"/>
    </source>
</evidence>
<feature type="transmembrane region" description="Helical" evidence="9">
    <location>
        <begin position="594"/>
        <end position="622"/>
    </location>
</feature>
<accession>A0A2G9QE73</accession>
<dbReference type="InterPro" id="IPR003599">
    <property type="entry name" value="Ig_sub"/>
</dbReference>
<evidence type="ECO:0000256" key="1">
    <source>
        <dbReference type="ARBA" id="ARBA00004167"/>
    </source>
</evidence>
<reference evidence="12" key="1">
    <citation type="journal article" date="2017" name="Nat. Commun.">
        <title>The North American bullfrog draft genome provides insight into hormonal regulation of long noncoding RNA.</title>
        <authorList>
            <person name="Hammond S.A."/>
            <person name="Warren R.L."/>
            <person name="Vandervalk B.P."/>
            <person name="Kucuk E."/>
            <person name="Khan H."/>
            <person name="Gibb E.A."/>
            <person name="Pandoh P."/>
            <person name="Kirk H."/>
            <person name="Zhao Y."/>
            <person name="Jones M."/>
            <person name="Mungall A.J."/>
            <person name="Coope R."/>
            <person name="Pleasance S."/>
            <person name="Moore R.A."/>
            <person name="Holt R.A."/>
            <person name="Round J.M."/>
            <person name="Ohora S."/>
            <person name="Walle B.V."/>
            <person name="Veldhoen N."/>
            <person name="Helbing C.C."/>
            <person name="Birol I."/>
        </authorList>
    </citation>
    <scope>NUCLEOTIDE SEQUENCE [LARGE SCALE GENOMIC DNA]</scope>
</reference>
<name>A0A2G9QE73_AQUCT</name>
<feature type="non-terminal residue" evidence="11">
    <location>
        <position position="1"/>
    </location>
</feature>
<dbReference type="InterPro" id="IPR013106">
    <property type="entry name" value="Ig_V-set"/>
</dbReference>
<dbReference type="OrthoDB" id="9949420at2759"/>
<dbReference type="InterPro" id="IPR051102">
    <property type="entry name" value="IgSF_V-set/TM_domain"/>
</dbReference>
<evidence type="ECO:0000259" key="10">
    <source>
        <dbReference type="PROSITE" id="PS50835"/>
    </source>
</evidence>
<dbReference type="Gene3D" id="2.60.40.10">
    <property type="entry name" value="Immunoglobulins"/>
    <property type="match status" value="4"/>
</dbReference>